<protein>
    <submittedName>
        <fullName evidence="2">Uncharacterized protein</fullName>
    </submittedName>
</protein>
<dbReference type="AlphaFoldDB" id="A0A382BZ48"/>
<organism evidence="2">
    <name type="scientific">marine metagenome</name>
    <dbReference type="NCBI Taxonomy" id="408172"/>
    <lineage>
        <taxon>unclassified sequences</taxon>
        <taxon>metagenomes</taxon>
        <taxon>ecological metagenomes</taxon>
    </lineage>
</organism>
<evidence type="ECO:0000313" key="2">
    <source>
        <dbReference type="EMBL" id="SVB18771.1"/>
    </source>
</evidence>
<keyword evidence="1" id="KW-0472">Membrane</keyword>
<dbReference type="EMBL" id="UINC01031940">
    <property type="protein sequence ID" value="SVB18771.1"/>
    <property type="molecule type" value="Genomic_DNA"/>
</dbReference>
<proteinExistence type="predicted"/>
<name>A0A382BZ48_9ZZZZ</name>
<reference evidence="2" key="1">
    <citation type="submission" date="2018-05" db="EMBL/GenBank/DDBJ databases">
        <authorList>
            <person name="Lanie J.A."/>
            <person name="Ng W.-L."/>
            <person name="Kazmierczak K.M."/>
            <person name="Andrzejewski T.M."/>
            <person name="Davidsen T.M."/>
            <person name="Wayne K.J."/>
            <person name="Tettelin H."/>
            <person name="Glass J.I."/>
            <person name="Rusch D."/>
            <person name="Podicherti R."/>
            <person name="Tsui H.-C.T."/>
            <person name="Winkler M.E."/>
        </authorList>
    </citation>
    <scope>NUCLEOTIDE SEQUENCE</scope>
</reference>
<sequence>MLSERLIKLFLKIQFIALTIVLYTIATALIFLTENTFGLVFSF</sequence>
<gene>
    <name evidence="2" type="ORF">METZ01_LOCUS171625</name>
</gene>
<keyword evidence="1" id="KW-1133">Transmembrane helix</keyword>
<feature type="transmembrane region" description="Helical" evidence="1">
    <location>
        <begin position="9"/>
        <end position="32"/>
    </location>
</feature>
<keyword evidence="1" id="KW-0812">Transmembrane</keyword>
<evidence type="ECO:0000256" key="1">
    <source>
        <dbReference type="SAM" id="Phobius"/>
    </source>
</evidence>
<accession>A0A382BZ48</accession>